<dbReference type="AlphaFoldDB" id="A0ABD2ZT42"/>
<keyword evidence="4" id="KW-1185">Reference proteome</keyword>
<keyword evidence="1" id="KW-0472">Membrane</keyword>
<dbReference type="Pfam" id="PF10536">
    <property type="entry name" value="PMD"/>
    <property type="match status" value="1"/>
</dbReference>
<dbReference type="EMBL" id="JBJUIK010000007">
    <property type="protein sequence ID" value="KAL3522582.1"/>
    <property type="molecule type" value="Genomic_DNA"/>
</dbReference>
<reference evidence="3 4" key="1">
    <citation type="submission" date="2024-11" db="EMBL/GenBank/DDBJ databases">
        <title>A near-complete genome assembly of Cinchona calisaya.</title>
        <authorList>
            <person name="Lian D.C."/>
            <person name="Zhao X.W."/>
            <person name="Wei L."/>
        </authorList>
    </citation>
    <scope>NUCLEOTIDE SEQUENCE [LARGE SCALE GENOMIC DNA]</scope>
    <source>
        <tissue evidence="3">Nenye</tissue>
    </source>
</reference>
<keyword evidence="1" id="KW-1133">Transmembrane helix</keyword>
<dbReference type="Proteomes" id="UP001630127">
    <property type="component" value="Unassembled WGS sequence"/>
</dbReference>
<feature type="domain" description="Aminotransferase-like plant mobile" evidence="2">
    <location>
        <begin position="68"/>
        <end position="257"/>
    </location>
</feature>
<evidence type="ECO:0000256" key="1">
    <source>
        <dbReference type="SAM" id="Phobius"/>
    </source>
</evidence>
<gene>
    <name evidence="3" type="ORF">ACH5RR_015416</name>
</gene>
<keyword evidence="1" id="KW-0812">Transmembrane</keyword>
<protein>
    <recommendedName>
        <fullName evidence="2">Aminotransferase-like plant mobile domain-containing protein</fullName>
    </recommendedName>
</protein>
<sequence>MDDQSRELVHPGPHIDDIISPTTPHRAIYIFDGLIDDSTLQVKRCDGTFWVHMPIPARVWYYICLTGFEGIASLERISVDHALITSLVERWRPETHSFHLPIGEATITLQDAEVLWGLHIDGPPVTGRDTTHSADAWSQLCMELLGFMPARSDIDGGHLKVGCLSAALDRPLLDDGTDDMCRQMVRTYLLVLIGGILFSENSDNKVPLLYFQLLRDLETVGRYSWGSAVLGTLYRSLCDATSPIARNICGPVLLVHVYFSTLYSYILYLSTLYSFICIQL</sequence>
<name>A0ABD2ZT42_9GENT</name>
<accession>A0ABD2ZT42</accession>
<evidence type="ECO:0000313" key="3">
    <source>
        <dbReference type="EMBL" id="KAL3522582.1"/>
    </source>
</evidence>
<evidence type="ECO:0000259" key="2">
    <source>
        <dbReference type="Pfam" id="PF10536"/>
    </source>
</evidence>
<comment type="caution">
    <text evidence="3">The sequence shown here is derived from an EMBL/GenBank/DDBJ whole genome shotgun (WGS) entry which is preliminary data.</text>
</comment>
<proteinExistence type="predicted"/>
<dbReference type="PANTHER" id="PTHR46033">
    <property type="entry name" value="PROTEIN MAIN-LIKE 2"/>
    <property type="match status" value="1"/>
</dbReference>
<organism evidence="3 4">
    <name type="scientific">Cinchona calisaya</name>
    <dbReference type="NCBI Taxonomy" id="153742"/>
    <lineage>
        <taxon>Eukaryota</taxon>
        <taxon>Viridiplantae</taxon>
        <taxon>Streptophyta</taxon>
        <taxon>Embryophyta</taxon>
        <taxon>Tracheophyta</taxon>
        <taxon>Spermatophyta</taxon>
        <taxon>Magnoliopsida</taxon>
        <taxon>eudicotyledons</taxon>
        <taxon>Gunneridae</taxon>
        <taxon>Pentapetalae</taxon>
        <taxon>asterids</taxon>
        <taxon>lamiids</taxon>
        <taxon>Gentianales</taxon>
        <taxon>Rubiaceae</taxon>
        <taxon>Cinchonoideae</taxon>
        <taxon>Cinchoneae</taxon>
        <taxon>Cinchona</taxon>
    </lineage>
</organism>
<dbReference type="PANTHER" id="PTHR46033:SF8">
    <property type="entry name" value="PROTEIN MAINTENANCE OF MERISTEMS-LIKE"/>
    <property type="match status" value="1"/>
</dbReference>
<feature type="transmembrane region" description="Helical" evidence="1">
    <location>
        <begin position="253"/>
        <end position="276"/>
    </location>
</feature>
<dbReference type="InterPro" id="IPR044824">
    <property type="entry name" value="MAIN-like"/>
</dbReference>
<dbReference type="InterPro" id="IPR019557">
    <property type="entry name" value="AminoTfrase-like_pln_mobile"/>
</dbReference>
<evidence type="ECO:0000313" key="4">
    <source>
        <dbReference type="Proteomes" id="UP001630127"/>
    </source>
</evidence>